<dbReference type="Proteomes" id="UP000191056">
    <property type="component" value="Unassembled WGS sequence"/>
</dbReference>
<feature type="binding site" evidence="5">
    <location>
        <begin position="10"/>
        <end position="17"/>
    </location>
    <ligand>
        <name>substrate</name>
    </ligand>
</feature>
<feature type="binding site" evidence="5">
    <location>
        <position position="60"/>
    </location>
    <ligand>
        <name>substrate</name>
    </ligand>
</feature>
<gene>
    <name evidence="6" type="primary">cobC_2</name>
    <name evidence="6" type="ORF">CLCHR_47140</name>
</gene>
<dbReference type="OrthoDB" id="9783269at2"/>
<dbReference type="EMBL" id="MZGT01000130">
    <property type="protein sequence ID" value="OPJ55127.1"/>
    <property type="molecule type" value="Genomic_DNA"/>
</dbReference>
<proteinExistence type="inferred from homology"/>
<dbReference type="CDD" id="cd07067">
    <property type="entry name" value="HP_PGM_like"/>
    <property type="match status" value="1"/>
</dbReference>
<evidence type="ECO:0000313" key="7">
    <source>
        <dbReference type="Proteomes" id="UP000191056"/>
    </source>
</evidence>
<sequence>MKEITLFLIRHGKTYCNEKQLYCGKSDVDLSENGIVELKENLKKTEYRSCDYYFTSGAKRANQTLEILCPNVKYDIWENFFEYNFGDFELKGYDDLKLLKEYTTWIDDEEGYIKCPNGESKTEFRNRIKEAFINLIAYLVSKNIKAAFGVIHGGSIGMILEMLYDNSKKFYEWQPKNGVGYELIINIDENNEFTIDKVIQKGGFHD</sequence>
<dbReference type="InterPro" id="IPR005952">
    <property type="entry name" value="Phosphogly_mut1"/>
</dbReference>
<comment type="caution">
    <text evidence="6">The sequence shown here is derived from an EMBL/GenBank/DDBJ whole genome shotgun (WGS) entry which is preliminary data.</text>
</comment>
<evidence type="ECO:0000256" key="4">
    <source>
        <dbReference type="ARBA" id="ARBA00023235"/>
    </source>
</evidence>
<comment type="similarity">
    <text evidence="1">Belongs to the phosphoglycerate mutase family. BPG-dependent PGAM subfamily.</text>
</comment>
<dbReference type="GO" id="GO:0004619">
    <property type="term" value="F:phosphoglycerate mutase activity"/>
    <property type="evidence" value="ECO:0007669"/>
    <property type="project" value="UniProtKB-EC"/>
</dbReference>
<keyword evidence="4" id="KW-0413">Isomerase</keyword>
<evidence type="ECO:0000256" key="2">
    <source>
        <dbReference type="ARBA" id="ARBA00012028"/>
    </source>
</evidence>
<keyword evidence="7" id="KW-1185">Reference proteome</keyword>
<reference evidence="6 7" key="1">
    <citation type="submission" date="2017-03" db="EMBL/GenBank/DDBJ databases">
        <title>Genome sequence of Clostridium chromiireducens DSM 23318.</title>
        <authorList>
            <person name="Poehlein A."/>
            <person name="Daniel R."/>
        </authorList>
    </citation>
    <scope>NUCLEOTIDE SEQUENCE [LARGE SCALE GENOMIC DNA]</scope>
    <source>
        <strain evidence="6 7">DSM 23318</strain>
    </source>
</reference>
<dbReference type="SMART" id="SM00855">
    <property type="entry name" value="PGAM"/>
    <property type="match status" value="1"/>
</dbReference>
<evidence type="ECO:0000256" key="1">
    <source>
        <dbReference type="ARBA" id="ARBA00006717"/>
    </source>
</evidence>
<dbReference type="PANTHER" id="PTHR11931">
    <property type="entry name" value="PHOSPHOGLYCERATE MUTASE"/>
    <property type="match status" value="1"/>
</dbReference>
<name>A0A1V4I6E1_9CLOT</name>
<dbReference type="EC" id="5.4.2.11" evidence="2"/>
<dbReference type="GO" id="GO:0006096">
    <property type="term" value="P:glycolytic process"/>
    <property type="evidence" value="ECO:0007669"/>
    <property type="project" value="UniProtKB-KW"/>
</dbReference>
<protein>
    <recommendedName>
        <fullName evidence="2">phosphoglycerate mutase (2,3-diphosphoglycerate-dependent)</fullName>
        <ecNumber evidence="2">5.4.2.11</ecNumber>
    </recommendedName>
</protein>
<dbReference type="Pfam" id="PF00300">
    <property type="entry name" value="His_Phos_1"/>
    <property type="match status" value="1"/>
</dbReference>
<accession>A0A1V4I6E1</accession>
<dbReference type="Gene3D" id="3.40.50.1240">
    <property type="entry name" value="Phosphoglycerate mutase-like"/>
    <property type="match status" value="1"/>
</dbReference>
<keyword evidence="3" id="KW-0324">Glycolysis</keyword>
<evidence type="ECO:0000313" key="6">
    <source>
        <dbReference type="EMBL" id="OPJ55127.1"/>
    </source>
</evidence>
<dbReference type="STRING" id="225345.CLCHR_47140"/>
<organism evidence="6 7">
    <name type="scientific">Clostridium chromiireducens</name>
    <dbReference type="NCBI Taxonomy" id="225345"/>
    <lineage>
        <taxon>Bacteria</taxon>
        <taxon>Bacillati</taxon>
        <taxon>Bacillota</taxon>
        <taxon>Clostridia</taxon>
        <taxon>Eubacteriales</taxon>
        <taxon>Clostridiaceae</taxon>
        <taxon>Clostridium</taxon>
    </lineage>
</organism>
<dbReference type="AlphaFoldDB" id="A0A1V4I6E1"/>
<evidence type="ECO:0000256" key="5">
    <source>
        <dbReference type="PIRSR" id="PIRSR613078-2"/>
    </source>
</evidence>
<dbReference type="InterPro" id="IPR029033">
    <property type="entry name" value="His_PPase_superfam"/>
</dbReference>
<evidence type="ECO:0000256" key="3">
    <source>
        <dbReference type="ARBA" id="ARBA00023152"/>
    </source>
</evidence>
<dbReference type="InterPro" id="IPR013078">
    <property type="entry name" value="His_Pase_superF_clade-1"/>
</dbReference>
<dbReference type="SUPFAM" id="SSF53254">
    <property type="entry name" value="Phosphoglycerate mutase-like"/>
    <property type="match status" value="1"/>
</dbReference>
<keyword evidence="6" id="KW-0378">Hydrolase</keyword>
<dbReference type="GO" id="GO:0016787">
    <property type="term" value="F:hydrolase activity"/>
    <property type="evidence" value="ECO:0007669"/>
    <property type="project" value="UniProtKB-KW"/>
</dbReference>
<dbReference type="RefSeq" id="WP_079442341.1">
    <property type="nucleotide sequence ID" value="NZ_JBLZIA010000003.1"/>
</dbReference>